<keyword evidence="3" id="KW-1185">Reference proteome</keyword>
<evidence type="ECO:0000313" key="3">
    <source>
        <dbReference type="Proteomes" id="UP000801492"/>
    </source>
</evidence>
<accession>A0A8K0G0G0</accession>
<feature type="chain" id="PRO_5035455344" evidence="1">
    <location>
        <begin position="19"/>
        <end position="575"/>
    </location>
</feature>
<dbReference type="Proteomes" id="UP000801492">
    <property type="component" value="Unassembled WGS sequence"/>
</dbReference>
<name>A0A8K0G0G0_IGNLU</name>
<gene>
    <name evidence="2" type="ORF">ILUMI_24639</name>
</gene>
<protein>
    <submittedName>
        <fullName evidence="2">Uncharacterized protein</fullName>
    </submittedName>
</protein>
<feature type="signal peptide" evidence="1">
    <location>
        <begin position="1"/>
        <end position="18"/>
    </location>
</feature>
<dbReference type="EMBL" id="VTPC01090728">
    <property type="protein sequence ID" value="KAF2881536.1"/>
    <property type="molecule type" value="Genomic_DNA"/>
</dbReference>
<evidence type="ECO:0000313" key="2">
    <source>
        <dbReference type="EMBL" id="KAF2881536.1"/>
    </source>
</evidence>
<dbReference type="AlphaFoldDB" id="A0A8K0G0G0"/>
<reference evidence="2" key="1">
    <citation type="submission" date="2019-08" db="EMBL/GenBank/DDBJ databases">
        <title>The genome of the North American firefly Photinus pyralis.</title>
        <authorList>
            <consortium name="Photinus pyralis genome working group"/>
            <person name="Fallon T.R."/>
            <person name="Sander Lower S.E."/>
            <person name="Weng J.-K."/>
        </authorList>
    </citation>
    <scope>NUCLEOTIDE SEQUENCE</scope>
    <source>
        <strain evidence="2">TRF0915ILg1</strain>
        <tissue evidence="2">Whole body</tissue>
    </source>
</reference>
<evidence type="ECO:0000256" key="1">
    <source>
        <dbReference type="SAM" id="SignalP"/>
    </source>
</evidence>
<organism evidence="2 3">
    <name type="scientific">Ignelater luminosus</name>
    <name type="common">Cucubano</name>
    <name type="synonym">Pyrophorus luminosus</name>
    <dbReference type="NCBI Taxonomy" id="2038154"/>
    <lineage>
        <taxon>Eukaryota</taxon>
        <taxon>Metazoa</taxon>
        <taxon>Ecdysozoa</taxon>
        <taxon>Arthropoda</taxon>
        <taxon>Hexapoda</taxon>
        <taxon>Insecta</taxon>
        <taxon>Pterygota</taxon>
        <taxon>Neoptera</taxon>
        <taxon>Endopterygota</taxon>
        <taxon>Coleoptera</taxon>
        <taxon>Polyphaga</taxon>
        <taxon>Elateriformia</taxon>
        <taxon>Elateroidea</taxon>
        <taxon>Elateridae</taxon>
        <taxon>Agrypninae</taxon>
        <taxon>Pyrophorini</taxon>
        <taxon>Ignelater</taxon>
    </lineage>
</organism>
<proteinExistence type="predicted"/>
<dbReference type="OrthoDB" id="7699626at2759"/>
<keyword evidence="1" id="KW-0732">Signal</keyword>
<comment type="caution">
    <text evidence="2">The sequence shown here is derived from an EMBL/GenBank/DDBJ whole genome shotgun (WGS) entry which is preliminary data.</text>
</comment>
<sequence length="575" mass="65292">MDLVQYFIIVILITTCWSKARDTNEISEKQLSTKLDANLRKALLKALNELETDNKSKLDQGLRQTLKPVNSFSVDSILPNSFVNGVFQKAPASTISIIAQSASSTTEKINTAPNTSEKSIVVVQQSSGVQHRPITSFVPTITPNFYSINDSEQIIASASSSFTGSSKFQSLKNDLSQERSVSDRVSKNLVSLTEKSRISKPEITTTTPIITSSTEESEAKAEDVQFFAAPLVAAFTVHQDEQGLPKKQEQLRIQHDLEAKQRVLEQQIRTLQQQQQHQDYLLRQQQLLHEQNLLQQRQKILEDQKVLLKQQPHTTPQSLSIFPSTQTVLHNQFNHHLVQDKIPHKSFSNSVFLEPSIEFRPTTQVETGLVLPSVVQQLPNKGATNFRQNIFQQIQLPLVDEFIQPPRYRPFANQLFARPQLNSFQSPPVREFQNFNFKETSTSAPQSNRVFRHESGTSNFVNLDYNRNNFNTFINPAAISHANRFFRSNPETFSITPSVSQDFHSFRNIRRPANHNNQLNNLLYYSGVTKAGQPEDFNIVSKVLSLNHLGGDNFFGSSQILEQRLTPPRRHFVKT</sequence>